<evidence type="ECO:0000256" key="2">
    <source>
        <dbReference type="SAM" id="MobiDB-lite"/>
    </source>
</evidence>
<dbReference type="AlphaFoldDB" id="A0A128F9P3"/>
<dbReference type="OrthoDB" id="9963884at2"/>
<accession>A0A128F9P3</accession>
<reference evidence="5" key="1">
    <citation type="submission" date="2016-02" db="EMBL/GenBank/DDBJ databases">
        <authorList>
            <person name="Rodrigo-Torres Lidia"/>
            <person name="Arahal R.David."/>
        </authorList>
    </citation>
    <scope>NUCLEOTIDE SEQUENCE [LARGE SCALE GENOMIC DNA]</scope>
    <source>
        <strain evidence="5">CECT 9029</strain>
    </source>
</reference>
<sequence>MLFSNFRKSALLNKSESIFYEVLRLILVVFPLVFIAISVNEIAGRDSLLSRLEKEQNELLKYRLDMYNGFEDTSTTDIEIEINKAMIKDLKFLIVHGWTELGLIRDEILEYHIISPETAKKKLDNRINREEAEATGRYTNSELITVGFKSELVYLNDEIELYNKLYNSISEEMEIVDFEIIDDNGDFNDDYVKSLYLKYIDDDYVSYGTLEEFLQAVKVAYDTNSETTTTEIKSTLESISIDLKAEIASSEARKEIINRKLNEMKADEGKVDDKEKNNNIYEEYYLESQSNDTLLLIVFLSSGVLGATIVTMRKEDVKLSFELVLIGASTGVILYFIVKGGPKIFVDQVIYQGVNTANPYSCALFGLLGGLFSERVYIMLDGLLGGKGSDEDKDDNKRTHSGGRDSSL</sequence>
<feature type="transmembrane region" description="Helical" evidence="3">
    <location>
        <begin position="21"/>
        <end position="39"/>
    </location>
</feature>
<feature type="compositionally biased region" description="Basic and acidic residues" evidence="2">
    <location>
        <begin position="389"/>
        <end position="398"/>
    </location>
</feature>
<gene>
    <name evidence="4" type="ORF">GCE9029_03591</name>
</gene>
<feature type="transmembrane region" description="Helical" evidence="3">
    <location>
        <begin position="294"/>
        <end position="312"/>
    </location>
</feature>
<keyword evidence="1" id="KW-0175">Coiled coil</keyword>
<dbReference type="Proteomes" id="UP000071641">
    <property type="component" value="Unassembled WGS sequence"/>
</dbReference>
<protein>
    <submittedName>
        <fullName evidence="4">Uncharacterized protein</fullName>
    </submittedName>
</protein>
<keyword evidence="3" id="KW-0472">Membrane</keyword>
<feature type="region of interest" description="Disordered" evidence="2">
    <location>
        <begin position="389"/>
        <end position="408"/>
    </location>
</feature>
<evidence type="ECO:0000313" key="5">
    <source>
        <dbReference type="Proteomes" id="UP000071641"/>
    </source>
</evidence>
<organism evidence="4 5">
    <name type="scientific">Grimontia celer</name>
    <dbReference type="NCBI Taxonomy" id="1796497"/>
    <lineage>
        <taxon>Bacteria</taxon>
        <taxon>Pseudomonadati</taxon>
        <taxon>Pseudomonadota</taxon>
        <taxon>Gammaproteobacteria</taxon>
        <taxon>Vibrionales</taxon>
        <taxon>Vibrionaceae</taxon>
        <taxon>Grimontia</taxon>
    </lineage>
</organism>
<evidence type="ECO:0000313" key="4">
    <source>
        <dbReference type="EMBL" id="CZF83026.1"/>
    </source>
</evidence>
<evidence type="ECO:0000256" key="3">
    <source>
        <dbReference type="SAM" id="Phobius"/>
    </source>
</evidence>
<dbReference type="EMBL" id="FIZX01000002">
    <property type="protein sequence ID" value="CZF83026.1"/>
    <property type="molecule type" value="Genomic_DNA"/>
</dbReference>
<keyword evidence="3" id="KW-1133">Transmembrane helix</keyword>
<proteinExistence type="predicted"/>
<feature type="transmembrane region" description="Helical" evidence="3">
    <location>
        <begin position="319"/>
        <end position="338"/>
    </location>
</feature>
<name>A0A128F9P3_9GAMM</name>
<evidence type="ECO:0000256" key="1">
    <source>
        <dbReference type="SAM" id="Coils"/>
    </source>
</evidence>
<keyword evidence="5" id="KW-1185">Reference proteome</keyword>
<feature type="coiled-coil region" evidence="1">
    <location>
        <begin position="247"/>
        <end position="277"/>
    </location>
</feature>
<keyword evidence="3" id="KW-0812">Transmembrane</keyword>